<evidence type="ECO:0000313" key="2">
    <source>
        <dbReference type="EMBL" id="KKS95565.1"/>
    </source>
</evidence>
<sequence>MKKNFLKLALILFSYLIFNIVLNDAAYAAVCKGTCEFYADGCKKGSIETKGQCDAPLICCESTASTPKPIESCNSGNCKNDCLCKGNTPSECNAACGESDETPKEPTVIPTPAKKPGETEDVCSGTCRFYGDGCRSGEKKTIGVCSEPLICCEKPTSPGKTNSCQGKCEYYLEGCGFGLSVSSHSCGSDKLICCEPKDGVIDPKMGTYIPDCDGTWVPEDIPCSLEGESNGAFPGFNCCNQFSNPGMGVYNPIPDQAARDALELYGYWHIPITSCYGQCEWGSDSCSIFNKLPAYGTCPGQKDGAPVACCGESIANAGAGQCLKGQNYCEDGDFDSVNICRPDKKGYAKYSCAEGYFCPPGGSHCIPSLTAEDILNPQKGKIFESCNFNFECATNYCNPRINKCDLNIENTFAMVQNSLLGTTYQNENPISPYIPVGWSGLSSATEIFLNEVLNNITNFNAYCDPNDSKYNLSECGESIATGLGLSLIVAAPELLPALGPAEQALQLTLFNLASKIPEAGLIGASARIISKFAIPAATTYDAYLINLYKTSCNFGDIEACGIAQDLAISSYAGWTAYTWNLLPDLSHPEYGRLVDVNFEDDLPTVLPPGMINYINPDDLDTVYPPVNLQPAIVAPEDLNILGKGSFGVTYLGPDNTLYKIYDDPKRGANIAQMEFYKNNKGKHWWVTFKGYITQNGKVVGFKSQYFPNTISWKDFTLNGGKLTEYEIERSIRQFDEYQSTIGMTHTDLFRWPDMVKLDPKIANYERYGWLKANNILVYTSPVDGSRWIIPIDFQNWGGATKYLYPAEKYTYEEALELERNFFEYGLRKFSLGY</sequence>
<name>A0A0G1DCJ9_9BACT</name>
<dbReference type="EMBL" id="LCFP01000016">
    <property type="protein sequence ID" value="KKS95565.1"/>
    <property type="molecule type" value="Genomic_DNA"/>
</dbReference>
<gene>
    <name evidence="2" type="ORF">UV73_C0016G0011</name>
</gene>
<comment type="caution">
    <text evidence="2">The sequence shown here is derived from an EMBL/GenBank/DDBJ whole genome shotgun (WGS) entry which is preliminary data.</text>
</comment>
<organism evidence="2 3">
    <name type="scientific">Candidatus Gottesmanbacteria bacterium GW2011_GWA2_43_14</name>
    <dbReference type="NCBI Taxonomy" id="1618443"/>
    <lineage>
        <taxon>Bacteria</taxon>
        <taxon>Candidatus Gottesmaniibacteriota</taxon>
    </lineage>
</organism>
<evidence type="ECO:0000313" key="3">
    <source>
        <dbReference type="Proteomes" id="UP000034894"/>
    </source>
</evidence>
<evidence type="ECO:0000256" key="1">
    <source>
        <dbReference type="SAM" id="SignalP"/>
    </source>
</evidence>
<protein>
    <submittedName>
        <fullName evidence="2">Uncharacterized protein</fullName>
    </submittedName>
</protein>
<dbReference type="Proteomes" id="UP000034894">
    <property type="component" value="Unassembled WGS sequence"/>
</dbReference>
<keyword evidence="1" id="KW-0732">Signal</keyword>
<feature type="signal peptide" evidence="1">
    <location>
        <begin position="1"/>
        <end position="28"/>
    </location>
</feature>
<dbReference type="STRING" id="1618443.UV73_C0016G0011"/>
<reference evidence="2 3" key="1">
    <citation type="journal article" date="2015" name="Nature">
        <title>rRNA introns, odd ribosomes, and small enigmatic genomes across a large radiation of phyla.</title>
        <authorList>
            <person name="Brown C.T."/>
            <person name="Hug L.A."/>
            <person name="Thomas B.C."/>
            <person name="Sharon I."/>
            <person name="Castelle C.J."/>
            <person name="Singh A."/>
            <person name="Wilkins M.J."/>
            <person name="Williams K.H."/>
            <person name="Banfield J.F."/>
        </authorList>
    </citation>
    <scope>NUCLEOTIDE SEQUENCE [LARGE SCALE GENOMIC DNA]</scope>
</reference>
<accession>A0A0G1DCJ9</accession>
<dbReference type="AlphaFoldDB" id="A0A0G1DCJ9"/>
<proteinExistence type="predicted"/>
<feature type="chain" id="PRO_5002536545" evidence="1">
    <location>
        <begin position="29"/>
        <end position="833"/>
    </location>
</feature>